<accession>A0A0Q0CXI8</accession>
<sequence length="109" mass="12510">MPSKKRMGPCQYGTLKTISRGGVKFNDSFVSRELRFSLGIEEPSGRLYVSFPVSNSMVDYEEYYEIDQASFDLFHRDLDAAEAFVMECRRRERDDLLIVQPGTNRGTAI</sequence>
<organism evidence="1 2">
    <name type="scientific">Pseudomonas syringae pv. viburni</name>
    <dbReference type="NCBI Taxonomy" id="251703"/>
    <lineage>
        <taxon>Bacteria</taxon>
        <taxon>Pseudomonadati</taxon>
        <taxon>Pseudomonadota</taxon>
        <taxon>Gammaproteobacteria</taxon>
        <taxon>Pseudomonadales</taxon>
        <taxon>Pseudomonadaceae</taxon>
        <taxon>Pseudomonas</taxon>
    </lineage>
</organism>
<dbReference type="EMBL" id="LJRR01000148">
    <property type="protein sequence ID" value="KPZ18501.1"/>
    <property type="molecule type" value="Genomic_DNA"/>
</dbReference>
<dbReference type="PATRIC" id="fig|251703.9.peg.2757"/>
<dbReference type="Proteomes" id="UP000050317">
    <property type="component" value="Unassembled WGS sequence"/>
</dbReference>
<gene>
    <name evidence="1" type="ORF">ALO40_100950</name>
</gene>
<dbReference type="AlphaFoldDB" id="A0A0Q0CXI8"/>
<reference evidence="1 2" key="1">
    <citation type="submission" date="2015-09" db="EMBL/GenBank/DDBJ databases">
        <title>Genome announcement of multiple Pseudomonas syringae strains.</title>
        <authorList>
            <person name="Thakur S."/>
            <person name="Wang P.W."/>
            <person name="Gong Y."/>
            <person name="Weir B.S."/>
            <person name="Guttman D.S."/>
        </authorList>
    </citation>
    <scope>NUCLEOTIDE SEQUENCE [LARGE SCALE GENOMIC DNA]</scope>
    <source>
        <strain evidence="1 2">ICMP3963</strain>
    </source>
</reference>
<proteinExistence type="predicted"/>
<protein>
    <submittedName>
        <fullName evidence="1">Uncharacterized protein</fullName>
    </submittedName>
</protein>
<evidence type="ECO:0000313" key="2">
    <source>
        <dbReference type="Proteomes" id="UP000050317"/>
    </source>
</evidence>
<comment type="caution">
    <text evidence="1">The sequence shown here is derived from an EMBL/GenBank/DDBJ whole genome shotgun (WGS) entry which is preliminary data.</text>
</comment>
<evidence type="ECO:0000313" key="1">
    <source>
        <dbReference type="EMBL" id="KPZ18501.1"/>
    </source>
</evidence>
<name>A0A0Q0CXI8_9PSED</name>